<evidence type="ECO:0000256" key="2">
    <source>
        <dbReference type="ARBA" id="ARBA00005695"/>
    </source>
</evidence>
<dbReference type="GO" id="GO:0042938">
    <property type="term" value="P:dipeptide transport"/>
    <property type="evidence" value="ECO:0007669"/>
    <property type="project" value="TreeGrafter"/>
</dbReference>
<protein>
    <submittedName>
        <fullName evidence="6">Peptide/nickel transport system substrate-binding protein</fullName>
    </submittedName>
</protein>
<dbReference type="InterPro" id="IPR030678">
    <property type="entry name" value="Peptide/Ni-bd"/>
</dbReference>
<dbReference type="PIRSF" id="PIRSF002741">
    <property type="entry name" value="MppA"/>
    <property type="match status" value="1"/>
</dbReference>
<name>A0A1H4LF28_9HYPH</name>
<dbReference type="InterPro" id="IPR000914">
    <property type="entry name" value="SBP_5_dom"/>
</dbReference>
<comment type="similarity">
    <text evidence="2">Belongs to the bacterial solute-binding protein 5 family.</text>
</comment>
<dbReference type="InterPro" id="IPR039424">
    <property type="entry name" value="SBP_5"/>
</dbReference>
<dbReference type="RefSeq" id="WP_090329183.1">
    <property type="nucleotide sequence ID" value="NZ_FNSL01000001.1"/>
</dbReference>
<evidence type="ECO:0000313" key="6">
    <source>
        <dbReference type="EMBL" id="SEB68892.1"/>
    </source>
</evidence>
<evidence type="ECO:0000256" key="1">
    <source>
        <dbReference type="ARBA" id="ARBA00004418"/>
    </source>
</evidence>
<dbReference type="Proteomes" id="UP000199064">
    <property type="component" value="Unassembled WGS sequence"/>
</dbReference>
<dbReference type="PANTHER" id="PTHR30290">
    <property type="entry name" value="PERIPLASMIC BINDING COMPONENT OF ABC TRANSPORTER"/>
    <property type="match status" value="1"/>
</dbReference>
<reference evidence="7" key="1">
    <citation type="submission" date="2016-10" db="EMBL/GenBank/DDBJ databases">
        <authorList>
            <person name="Varghese N."/>
            <person name="Submissions S."/>
        </authorList>
    </citation>
    <scope>NUCLEOTIDE SEQUENCE [LARGE SCALE GENOMIC DNA]</scope>
    <source>
        <strain evidence="7">ES.061</strain>
    </source>
</reference>
<organism evidence="6 7">
    <name type="scientific">Nitratireductor aquibiodomus</name>
    <dbReference type="NCBI Taxonomy" id="204799"/>
    <lineage>
        <taxon>Bacteria</taxon>
        <taxon>Pseudomonadati</taxon>
        <taxon>Pseudomonadota</taxon>
        <taxon>Alphaproteobacteria</taxon>
        <taxon>Hyphomicrobiales</taxon>
        <taxon>Phyllobacteriaceae</taxon>
        <taxon>Nitratireductor</taxon>
    </lineage>
</organism>
<dbReference type="GO" id="GO:0043190">
    <property type="term" value="C:ATP-binding cassette (ABC) transporter complex"/>
    <property type="evidence" value="ECO:0007669"/>
    <property type="project" value="InterPro"/>
</dbReference>
<dbReference type="GO" id="GO:1904680">
    <property type="term" value="F:peptide transmembrane transporter activity"/>
    <property type="evidence" value="ECO:0007669"/>
    <property type="project" value="TreeGrafter"/>
</dbReference>
<comment type="subcellular location">
    <subcellularLocation>
        <location evidence="1">Periplasm</location>
    </subcellularLocation>
</comment>
<feature type="chain" id="PRO_5011788364" evidence="4">
    <location>
        <begin position="24"/>
        <end position="552"/>
    </location>
</feature>
<dbReference type="EMBL" id="FNSL01000001">
    <property type="protein sequence ID" value="SEB68892.1"/>
    <property type="molecule type" value="Genomic_DNA"/>
</dbReference>
<dbReference type="Gene3D" id="3.40.190.10">
    <property type="entry name" value="Periplasmic binding protein-like II"/>
    <property type="match status" value="1"/>
</dbReference>
<dbReference type="Gene3D" id="3.10.105.10">
    <property type="entry name" value="Dipeptide-binding Protein, Domain 3"/>
    <property type="match status" value="1"/>
</dbReference>
<dbReference type="AlphaFoldDB" id="A0A1H4LF28"/>
<sequence>MKHAFTAGLVLAAGILQMQSAAAESVLTALPIQRTAWIENFNPYNQSTRLPSVNDFIYEPLIIFNTLKGGEPNYRLATGYEYSEDLKSVTVTLREGVTWSDGEPFTAEDVVFSLNLVKAHKPLDNYGHGKLVESAEAVDDRTVRFTLNDANSGAIYSIVRLAVVPEHVWGSVEDPVTFTNPNPVGTGPLTEIRRFTPQEYIQCRNDKYWDAETLKVDCMRFPQIATNDQALAAAARGELDWMGSFLPDIEKTFVGKDPEHHKYWFPAGSLVAFNVNMESKNEGNREAFSDVNFRRAVSMSFDREAMVDIAGYGYPTINQYPSGLGQAYHSWNNPKVDAEFGKFTNYDVDGAKALLEEAGYKDADGDGNLETPSGKDISFSIIVPNGWTDWINTVQLAVEGLTSIGIEAQVATPEHAVWSESLINGDYDMAMNAYFTGVTPHYQYDLGLHSQNQGKTRFGATRYYNETLDGLLESFFQTVDAEKQRAIMDDIQMEIGRDMPFIAVFNNPLWYQYNTKRFTGFFSAENPQAKPVVHDETPERLLHLLSLRPVED</sequence>
<dbReference type="GO" id="GO:0030288">
    <property type="term" value="C:outer membrane-bounded periplasmic space"/>
    <property type="evidence" value="ECO:0007669"/>
    <property type="project" value="TreeGrafter"/>
</dbReference>
<evidence type="ECO:0000256" key="3">
    <source>
        <dbReference type="ARBA" id="ARBA00022729"/>
    </source>
</evidence>
<dbReference type="CDD" id="cd08509">
    <property type="entry name" value="PBP2_TmCBP_oligosaccharides_like"/>
    <property type="match status" value="1"/>
</dbReference>
<evidence type="ECO:0000256" key="4">
    <source>
        <dbReference type="SAM" id="SignalP"/>
    </source>
</evidence>
<keyword evidence="3 4" id="KW-0732">Signal</keyword>
<keyword evidence="7" id="KW-1185">Reference proteome</keyword>
<proteinExistence type="inferred from homology"/>
<evidence type="ECO:0000259" key="5">
    <source>
        <dbReference type="Pfam" id="PF00496"/>
    </source>
</evidence>
<feature type="domain" description="Solute-binding protein family 5" evidence="5">
    <location>
        <begin position="72"/>
        <end position="452"/>
    </location>
</feature>
<dbReference type="Pfam" id="PF00496">
    <property type="entry name" value="SBP_bac_5"/>
    <property type="match status" value="1"/>
</dbReference>
<accession>A0A1H4LF28</accession>
<evidence type="ECO:0000313" key="7">
    <source>
        <dbReference type="Proteomes" id="UP000199064"/>
    </source>
</evidence>
<dbReference type="PANTHER" id="PTHR30290:SF38">
    <property type="entry name" value="D,D-DIPEPTIDE-BINDING PERIPLASMIC PROTEIN DDPA-RELATED"/>
    <property type="match status" value="1"/>
</dbReference>
<dbReference type="Gene3D" id="3.90.76.10">
    <property type="entry name" value="Dipeptide-binding Protein, Domain 1"/>
    <property type="match status" value="1"/>
</dbReference>
<feature type="signal peptide" evidence="4">
    <location>
        <begin position="1"/>
        <end position="23"/>
    </location>
</feature>
<gene>
    <name evidence="6" type="ORF">SAMN05216452_2781</name>
</gene>
<dbReference type="SUPFAM" id="SSF53850">
    <property type="entry name" value="Periplasmic binding protein-like II"/>
    <property type="match status" value="1"/>
</dbReference>